<reference evidence="1" key="1">
    <citation type="submission" date="2017-08" db="EMBL/GenBank/DDBJ databases">
        <authorList>
            <person name="Polle J.E."/>
            <person name="Barry K."/>
            <person name="Cushman J."/>
            <person name="Schmutz J."/>
            <person name="Tran D."/>
            <person name="Hathwaick L.T."/>
            <person name="Yim W.C."/>
            <person name="Jenkins J."/>
            <person name="Mckie-Krisberg Z.M."/>
            <person name="Prochnik S."/>
            <person name="Lindquist E."/>
            <person name="Dockter R.B."/>
            <person name="Adam C."/>
            <person name="Molina H."/>
            <person name="Bunkerborg J."/>
            <person name="Jin E."/>
            <person name="Buchheim M."/>
            <person name="Magnuson J."/>
        </authorList>
    </citation>
    <scope>NUCLEOTIDE SEQUENCE</scope>
    <source>
        <strain evidence="1">CCAP 19/18</strain>
    </source>
</reference>
<evidence type="ECO:0008006" key="3">
    <source>
        <dbReference type="Google" id="ProtNLM"/>
    </source>
</evidence>
<evidence type="ECO:0000313" key="1">
    <source>
        <dbReference type="EMBL" id="KAF5835114.1"/>
    </source>
</evidence>
<name>A0ABQ7GKK8_DUNSA</name>
<dbReference type="EMBL" id="MU069722">
    <property type="protein sequence ID" value="KAF5835114.1"/>
    <property type="molecule type" value="Genomic_DNA"/>
</dbReference>
<comment type="caution">
    <text evidence="1">The sequence shown here is derived from an EMBL/GenBank/DDBJ whole genome shotgun (WGS) entry which is preliminary data.</text>
</comment>
<evidence type="ECO:0000313" key="2">
    <source>
        <dbReference type="Proteomes" id="UP000815325"/>
    </source>
</evidence>
<dbReference type="Proteomes" id="UP000815325">
    <property type="component" value="Unassembled WGS sequence"/>
</dbReference>
<protein>
    <recommendedName>
        <fullName evidence="3">Encoded protein</fullName>
    </recommendedName>
</protein>
<accession>A0ABQ7GKK8</accession>
<keyword evidence="2" id="KW-1185">Reference proteome</keyword>
<proteinExistence type="predicted"/>
<sequence length="128" mass="14120">MSSTLNGASEESWNKRKLLLPQMPASCSSNLNVPCLRTCIWFWVGPIAAPRLLCMWAGTNCPFVVLFALDAREGSAPQDFEPNAWLHISLPNMGTHCLVRMVIVCAWDNFPRSSWAASASPITSRPLS</sequence>
<gene>
    <name evidence="1" type="ORF">DUNSADRAFT_7874</name>
</gene>
<organism evidence="1 2">
    <name type="scientific">Dunaliella salina</name>
    <name type="common">Green alga</name>
    <name type="synonym">Protococcus salinus</name>
    <dbReference type="NCBI Taxonomy" id="3046"/>
    <lineage>
        <taxon>Eukaryota</taxon>
        <taxon>Viridiplantae</taxon>
        <taxon>Chlorophyta</taxon>
        <taxon>core chlorophytes</taxon>
        <taxon>Chlorophyceae</taxon>
        <taxon>CS clade</taxon>
        <taxon>Chlamydomonadales</taxon>
        <taxon>Dunaliellaceae</taxon>
        <taxon>Dunaliella</taxon>
    </lineage>
</organism>